<keyword evidence="2" id="KW-0012">Acyltransferase</keyword>
<comment type="caution">
    <text evidence="4">The sequence shown here is derived from an EMBL/GenBank/DDBJ whole genome shotgun (WGS) entry which is preliminary data.</text>
</comment>
<dbReference type="CDD" id="cd04301">
    <property type="entry name" value="NAT_SF"/>
    <property type="match status" value="1"/>
</dbReference>
<evidence type="ECO:0000259" key="3">
    <source>
        <dbReference type="PROSITE" id="PS51186"/>
    </source>
</evidence>
<reference evidence="4 5" key="1">
    <citation type="submission" date="2021-04" db="EMBL/GenBank/DDBJ databases">
        <title>Whole genome analysis of root endophytic bacterium Microbacterium paraoxydans ku-mp colonizing RP-bio226 rice variety.</title>
        <authorList>
            <person name="Ulaganathan K."/>
            <person name="Latha B."/>
        </authorList>
    </citation>
    <scope>NUCLEOTIDE SEQUENCE [LARGE SCALE GENOMIC DNA]</scope>
    <source>
        <strain evidence="5">ku-mp</strain>
    </source>
</reference>
<keyword evidence="5" id="KW-1185">Reference proteome</keyword>
<evidence type="ECO:0000313" key="4">
    <source>
        <dbReference type="EMBL" id="MBS0022540.1"/>
    </source>
</evidence>
<dbReference type="Gene3D" id="3.40.630.30">
    <property type="match status" value="1"/>
</dbReference>
<dbReference type="Pfam" id="PF13508">
    <property type="entry name" value="Acetyltransf_7"/>
    <property type="match status" value="1"/>
</dbReference>
<evidence type="ECO:0000256" key="1">
    <source>
        <dbReference type="ARBA" id="ARBA00022679"/>
    </source>
</evidence>
<dbReference type="SUPFAM" id="SSF55729">
    <property type="entry name" value="Acyl-CoA N-acyltransferases (Nat)"/>
    <property type="match status" value="1"/>
</dbReference>
<dbReference type="InterPro" id="IPR000182">
    <property type="entry name" value="GNAT_dom"/>
</dbReference>
<dbReference type="PROSITE" id="PS51186">
    <property type="entry name" value="GNAT"/>
    <property type="match status" value="1"/>
</dbReference>
<accession>A0ABS5IIA0</accession>
<dbReference type="EMBL" id="JAGTUK010000001">
    <property type="protein sequence ID" value="MBS0022540.1"/>
    <property type="molecule type" value="Genomic_DNA"/>
</dbReference>
<dbReference type="InterPro" id="IPR050832">
    <property type="entry name" value="Bact_Acetyltransf"/>
</dbReference>
<organism evidence="4 5">
    <name type="scientific">Microbacterium paraoxydans</name>
    <dbReference type="NCBI Taxonomy" id="199592"/>
    <lineage>
        <taxon>Bacteria</taxon>
        <taxon>Bacillati</taxon>
        <taxon>Actinomycetota</taxon>
        <taxon>Actinomycetes</taxon>
        <taxon>Micrococcales</taxon>
        <taxon>Microbacteriaceae</taxon>
        <taxon>Microbacterium</taxon>
    </lineage>
</organism>
<dbReference type="Proteomes" id="UP000678243">
    <property type="component" value="Unassembled WGS sequence"/>
</dbReference>
<name>A0ABS5IIA0_9MICO</name>
<evidence type="ECO:0000313" key="5">
    <source>
        <dbReference type="Proteomes" id="UP000678243"/>
    </source>
</evidence>
<gene>
    <name evidence="4" type="ORF">KE274_00300</name>
</gene>
<dbReference type="PANTHER" id="PTHR43877">
    <property type="entry name" value="AMINOALKYLPHOSPHONATE N-ACETYLTRANSFERASE-RELATED-RELATED"/>
    <property type="match status" value="1"/>
</dbReference>
<dbReference type="InterPro" id="IPR016181">
    <property type="entry name" value="Acyl_CoA_acyltransferase"/>
</dbReference>
<keyword evidence="1" id="KW-0808">Transferase</keyword>
<proteinExistence type="predicted"/>
<dbReference type="RefSeq" id="WP_211539698.1">
    <property type="nucleotide sequence ID" value="NZ_JAGTUK010000001.1"/>
</dbReference>
<protein>
    <submittedName>
        <fullName evidence="4">GNAT family N-acetyltransferase</fullName>
    </submittedName>
</protein>
<feature type="domain" description="N-acetyltransferase" evidence="3">
    <location>
        <begin position="4"/>
        <end position="159"/>
    </location>
</feature>
<dbReference type="PANTHER" id="PTHR43877:SF2">
    <property type="entry name" value="AMINOALKYLPHOSPHONATE N-ACETYLTRANSFERASE-RELATED"/>
    <property type="match status" value="1"/>
</dbReference>
<evidence type="ECO:0000256" key="2">
    <source>
        <dbReference type="ARBA" id="ARBA00023315"/>
    </source>
</evidence>
<sequence length="159" mass="17388">MTAIVLRQASFPEDTASVSALLDSYLRQTETEKAEHALVSNAGPLPERYQREVADPAKALHRMRVIVATADGLDCGVVVVGTSVSGASEIKRFWTDPTARGLGVGSALISEALRGIGRPVQLSVWDWREPAITLYRKLGFVISPTPWDDRERLLCLELS</sequence>